<dbReference type="EMBL" id="AFHQ01000024">
    <property type="protein sequence ID" value="EGK61121.1"/>
    <property type="molecule type" value="Genomic_DNA"/>
</dbReference>
<sequence>MPFPQASPVADLSKKQVRRTKLIGQQVVWENVPRTQALAKCDWLTLTARHGGGGALNGECFYIQ</sequence>
<dbReference type="Proteomes" id="UP000004067">
    <property type="component" value="Unassembled WGS sequence"/>
</dbReference>
<protein>
    <submittedName>
        <fullName evidence="1">Uncharacterized protein</fullName>
    </submittedName>
</protein>
<organism evidence="1 2">
    <name type="scientific">Centipeda periodontii DSM 2778</name>
    <dbReference type="NCBI Taxonomy" id="888060"/>
    <lineage>
        <taxon>Bacteria</taxon>
        <taxon>Bacillati</taxon>
        <taxon>Bacillota</taxon>
        <taxon>Negativicutes</taxon>
        <taxon>Selenomonadales</taxon>
        <taxon>Selenomonadaceae</taxon>
        <taxon>Centipeda</taxon>
    </lineage>
</organism>
<accession>F5RKC1</accession>
<comment type="caution">
    <text evidence="1">The sequence shown here is derived from an EMBL/GenBank/DDBJ whole genome shotgun (WGS) entry which is preliminary data.</text>
</comment>
<keyword evidence="2" id="KW-1185">Reference proteome</keyword>
<gene>
    <name evidence="1" type="ORF">HMPREF9081_0706</name>
</gene>
<reference evidence="1 2" key="1">
    <citation type="submission" date="2011-04" db="EMBL/GenBank/DDBJ databases">
        <authorList>
            <person name="Muzny D."/>
            <person name="Qin X."/>
            <person name="Deng J."/>
            <person name="Jiang H."/>
            <person name="Liu Y."/>
            <person name="Qu J."/>
            <person name="Song X.-Z."/>
            <person name="Zhang L."/>
            <person name="Thornton R."/>
            <person name="Coyle M."/>
            <person name="Francisco L."/>
            <person name="Jackson L."/>
            <person name="Javaid M."/>
            <person name="Korchina V."/>
            <person name="Kovar C."/>
            <person name="Mata R."/>
            <person name="Mathew T."/>
            <person name="Ngo R."/>
            <person name="Nguyen L."/>
            <person name="Nguyen N."/>
            <person name="Okwuonu G."/>
            <person name="Ongeri F."/>
            <person name="Pham C."/>
            <person name="Simmons D."/>
            <person name="Wilczek-Boney K."/>
            <person name="Hale W."/>
            <person name="Jakkamsetti A."/>
            <person name="Pham P."/>
            <person name="Ruth R."/>
            <person name="San Lucas F."/>
            <person name="Warren J."/>
            <person name="Zhang J."/>
            <person name="Zhao Z."/>
            <person name="Zhou C."/>
            <person name="Zhu D."/>
            <person name="Lee S."/>
            <person name="Bess C."/>
            <person name="Blankenburg K."/>
            <person name="Forbes L."/>
            <person name="Fu Q."/>
            <person name="Gubbala S."/>
            <person name="Hirani K."/>
            <person name="Jayaseelan J.C."/>
            <person name="Lara F."/>
            <person name="Munidasa M."/>
            <person name="Palculict T."/>
            <person name="Patil S."/>
            <person name="Pu L.-L."/>
            <person name="Saada N."/>
            <person name="Tang L."/>
            <person name="Weissenberger G."/>
            <person name="Zhu Y."/>
            <person name="Hemphill L."/>
            <person name="Shang Y."/>
            <person name="Youmans B."/>
            <person name="Ayvaz T."/>
            <person name="Ross M."/>
            <person name="Santibanez J."/>
            <person name="Aqrawi P."/>
            <person name="Gross S."/>
            <person name="Joshi V."/>
            <person name="Fowler G."/>
            <person name="Nazareth L."/>
            <person name="Reid J."/>
            <person name="Worley K."/>
            <person name="Petrosino J."/>
            <person name="Highlander S."/>
            <person name="Gibbs R."/>
        </authorList>
    </citation>
    <scope>NUCLEOTIDE SEQUENCE [LARGE SCALE GENOMIC DNA]</scope>
    <source>
        <strain evidence="1 2">DSM 2778</strain>
    </source>
</reference>
<dbReference type="HOGENOM" id="CLU_2859508_0_0_9"/>
<name>F5RKC1_9FIRM</name>
<evidence type="ECO:0000313" key="2">
    <source>
        <dbReference type="Proteomes" id="UP000004067"/>
    </source>
</evidence>
<proteinExistence type="predicted"/>
<dbReference type="AlphaFoldDB" id="F5RKC1"/>
<evidence type="ECO:0000313" key="1">
    <source>
        <dbReference type="EMBL" id="EGK61121.1"/>
    </source>
</evidence>
<dbReference type="STRING" id="888060.HMPREF9081_0706"/>